<proteinExistence type="predicted"/>
<dbReference type="EMBL" id="GDHF01011940">
    <property type="protein sequence ID" value="JAI40374.1"/>
    <property type="molecule type" value="Transcribed_RNA"/>
</dbReference>
<accession>A0A0K8VNB7</accession>
<name>A0A0K8VNB7_BACLA</name>
<dbReference type="AlphaFoldDB" id="A0A0K8VNB7"/>
<gene>
    <name evidence="1" type="ORF">c0_g1_i1</name>
</gene>
<dbReference type="Pfam" id="PF05306">
    <property type="entry name" value="DUF733"/>
    <property type="match status" value="1"/>
</dbReference>
<organism evidence="1">
    <name type="scientific">Bactrocera latifrons</name>
    <name type="common">Malaysian fruit fly</name>
    <name type="synonym">Chaetodacus latifrons</name>
    <dbReference type="NCBI Taxonomy" id="174628"/>
    <lineage>
        <taxon>Eukaryota</taxon>
        <taxon>Metazoa</taxon>
        <taxon>Ecdysozoa</taxon>
        <taxon>Arthropoda</taxon>
        <taxon>Hexapoda</taxon>
        <taxon>Insecta</taxon>
        <taxon>Pterygota</taxon>
        <taxon>Neoptera</taxon>
        <taxon>Endopterygota</taxon>
        <taxon>Diptera</taxon>
        <taxon>Brachycera</taxon>
        <taxon>Muscomorpha</taxon>
        <taxon>Tephritoidea</taxon>
        <taxon>Tephritidae</taxon>
        <taxon>Bactrocera</taxon>
        <taxon>Bactrocera</taxon>
    </lineage>
</organism>
<sequence>MFPHKVLPLSPNEVIVIEQAPTLSYMLFVHRNKLRSRDKGFTQKLSLTESKLYVTDTLITETKKHLYVQRRLDDLATLNREQLFCNYLKKKVKHMLAWKEMCPEERMQIKQAVIAIRKGMESQANQEQNCAKRQKLDYGSEFSKTESVQHTIPDDQCCEMT</sequence>
<protein>
    <submittedName>
        <fullName evidence="1">Uncharacterized protein</fullName>
    </submittedName>
</protein>
<reference evidence="1" key="1">
    <citation type="submission" date="2015-06" db="EMBL/GenBank/DDBJ databases">
        <authorList>
            <person name="Hoefler B.C."/>
            <person name="Straight P.D."/>
        </authorList>
    </citation>
    <scope>NUCLEOTIDE SEQUENCE</scope>
</reference>
<dbReference type="InterPro" id="IPR007970">
    <property type="entry name" value="DUF733"/>
</dbReference>
<evidence type="ECO:0000313" key="1">
    <source>
        <dbReference type="EMBL" id="JAI40374.1"/>
    </source>
</evidence>